<sequence length="58" mass="6703">MLLPLRLYKEQDLKADDYFKTVHTLTYLPAPSVYPAFDQMVLSDRTPTAEEISQNITI</sequence>
<evidence type="ECO:0000313" key="1">
    <source>
        <dbReference type="EMBL" id="KRM13722.1"/>
    </source>
</evidence>
<name>A0A0R1W7N0_9LACO</name>
<gene>
    <name evidence="1" type="ORF">FC15_GL000887</name>
</gene>
<protein>
    <submittedName>
        <fullName evidence="1">Uncharacterized protein</fullName>
    </submittedName>
</protein>
<dbReference type="Proteomes" id="UP000051315">
    <property type="component" value="Unassembled WGS sequence"/>
</dbReference>
<organism evidence="1 2">
    <name type="scientific">Lapidilactobacillus concavus DSM 17758</name>
    <dbReference type="NCBI Taxonomy" id="1423735"/>
    <lineage>
        <taxon>Bacteria</taxon>
        <taxon>Bacillati</taxon>
        <taxon>Bacillota</taxon>
        <taxon>Bacilli</taxon>
        <taxon>Lactobacillales</taxon>
        <taxon>Lactobacillaceae</taxon>
        <taxon>Lapidilactobacillus</taxon>
    </lineage>
</organism>
<proteinExistence type="predicted"/>
<keyword evidence="2" id="KW-1185">Reference proteome</keyword>
<dbReference type="EMBL" id="AZFX01000003">
    <property type="protein sequence ID" value="KRM13722.1"/>
    <property type="molecule type" value="Genomic_DNA"/>
</dbReference>
<dbReference type="AlphaFoldDB" id="A0A0R1W7N0"/>
<dbReference type="PATRIC" id="fig|1423735.3.peg.924"/>
<accession>A0A0R1W7N0</accession>
<comment type="caution">
    <text evidence="1">The sequence shown here is derived from an EMBL/GenBank/DDBJ whole genome shotgun (WGS) entry which is preliminary data.</text>
</comment>
<evidence type="ECO:0000313" key="2">
    <source>
        <dbReference type="Proteomes" id="UP000051315"/>
    </source>
</evidence>
<reference evidence="1 2" key="1">
    <citation type="journal article" date="2015" name="Genome Announc.">
        <title>Expanding the biotechnology potential of lactobacilli through comparative genomics of 213 strains and associated genera.</title>
        <authorList>
            <person name="Sun Z."/>
            <person name="Harris H.M."/>
            <person name="McCann A."/>
            <person name="Guo C."/>
            <person name="Argimon S."/>
            <person name="Zhang W."/>
            <person name="Yang X."/>
            <person name="Jeffery I.B."/>
            <person name="Cooney J.C."/>
            <person name="Kagawa T.F."/>
            <person name="Liu W."/>
            <person name="Song Y."/>
            <person name="Salvetti E."/>
            <person name="Wrobel A."/>
            <person name="Rasinkangas P."/>
            <person name="Parkhill J."/>
            <person name="Rea M.C."/>
            <person name="O'Sullivan O."/>
            <person name="Ritari J."/>
            <person name="Douillard F.P."/>
            <person name="Paul Ross R."/>
            <person name="Yang R."/>
            <person name="Briner A.E."/>
            <person name="Felis G.E."/>
            <person name="de Vos W.M."/>
            <person name="Barrangou R."/>
            <person name="Klaenhammer T.R."/>
            <person name="Caufield P.W."/>
            <person name="Cui Y."/>
            <person name="Zhang H."/>
            <person name="O'Toole P.W."/>
        </authorList>
    </citation>
    <scope>NUCLEOTIDE SEQUENCE [LARGE SCALE GENOMIC DNA]</scope>
    <source>
        <strain evidence="1 2">DSM 17758</strain>
    </source>
</reference>